<dbReference type="VEuPathDB" id="ToxoDB:TGGT1_261955B"/>
<feature type="region of interest" description="Disordered" evidence="1">
    <location>
        <begin position="108"/>
        <end position="130"/>
    </location>
</feature>
<evidence type="ECO:0000256" key="1">
    <source>
        <dbReference type="SAM" id="MobiDB-lite"/>
    </source>
</evidence>
<feature type="compositionally biased region" description="Polar residues" evidence="1">
    <location>
        <begin position="118"/>
        <end position="130"/>
    </location>
</feature>
<gene>
    <name evidence="2" type="ORF">TGGT1_261955B</name>
</gene>
<feature type="compositionally biased region" description="Basic and acidic residues" evidence="1">
    <location>
        <begin position="164"/>
        <end position="178"/>
    </location>
</feature>
<reference evidence="2 3" key="1">
    <citation type="submission" date="2006-05" db="EMBL/GenBank/DDBJ databases">
        <authorList>
            <person name="Paulsen I."/>
        </authorList>
    </citation>
    <scope>NUCLEOTIDE SEQUENCE [LARGE SCALE GENOMIC DNA]</scope>
    <source>
        <strain evidence="2 3">GT1</strain>
    </source>
</reference>
<feature type="region of interest" description="Disordered" evidence="1">
    <location>
        <begin position="299"/>
        <end position="330"/>
    </location>
</feature>
<dbReference type="Proteomes" id="UP000005641">
    <property type="component" value="Unassembled WGS sequence"/>
</dbReference>
<evidence type="ECO:0000313" key="2">
    <source>
        <dbReference type="EMBL" id="EPR62566.1"/>
    </source>
</evidence>
<dbReference type="AlphaFoldDB" id="S7UXM6"/>
<reference evidence="2 3" key="2">
    <citation type="submission" date="2013-05" db="EMBL/GenBank/DDBJ databases">
        <authorList>
            <person name="Sibley D."/>
            <person name="Venepally P."/>
            <person name="Karamycheva S."/>
            <person name="Hadjithomas M."/>
            <person name="Khan A."/>
            <person name="Brunk B."/>
            <person name="Roos D."/>
            <person name="Caler E."/>
            <person name="Lorenzi H."/>
        </authorList>
    </citation>
    <scope>NUCLEOTIDE SEQUENCE [LARGE SCALE GENOMIC DNA]</scope>
    <source>
        <strain evidence="2 3">GT1</strain>
    </source>
</reference>
<feature type="region of interest" description="Disordered" evidence="1">
    <location>
        <begin position="153"/>
        <end position="178"/>
    </location>
</feature>
<proteinExistence type="predicted"/>
<sequence length="399" mass="45745">MDKGMTIKRTRSLIVFFHCACCVLQRLFETPDERLHRLAVEDVERRRKKQEALAEQKLFPFAPEIDEVSRRIAEKQRRSFQTLIETSQPRRTTFPAVDAVDSTAAASSWSSFPRDSPRQTPETTASSSVSASFCDAKSSPFLPRSLSRKTFANRQRSCSASVRGELEAKKKAEKKRDPYPHLQSTLHDMATYMRSVEEERRRKALARQRYKQQLEAKEMEECTFQPRLQHNLEPPVGELSFLEVKGFNRFIELRLLAQKKEEEKRQREVEVFGASRVSPRNVSSRTNLVGIAVPDWGAPPAAYQRSGKRRSSRPGGDSKTGGTPARPFLSREACEDVHAAEESLDAKKRFSEDFEREFDFFHQRSDTPSFSSLSSSLGSISKVRKENKLLRKREKPLLQ</sequence>
<organism evidence="2 3">
    <name type="scientific">Toxoplasma gondii (strain ATCC 50853 / GT1)</name>
    <dbReference type="NCBI Taxonomy" id="507601"/>
    <lineage>
        <taxon>Eukaryota</taxon>
        <taxon>Sar</taxon>
        <taxon>Alveolata</taxon>
        <taxon>Apicomplexa</taxon>
        <taxon>Conoidasida</taxon>
        <taxon>Coccidia</taxon>
        <taxon>Eucoccidiorida</taxon>
        <taxon>Eimeriorina</taxon>
        <taxon>Sarcocystidae</taxon>
        <taxon>Toxoplasma</taxon>
    </lineage>
</organism>
<accession>S7UXM6</accession>
<name>S7UXM6_TOXGG</name>
<comment type="caution">
    <text evidence="2">The sequence shown here is derived from an EMBL/GenBank/DDBJ whole genome shotgun (WGS) entry which is preliminary data.</text>
</comment>
<dbReference type="EMBL" id="AAQM03000093">
    <property type="protein sequence ID" value="EPR62566.1"/>
    <property type="molecule type" value="Genomic_DNA"/>
</dbReference>
<evidence type="ECO:0000313" key="3">
    <source>
        <dbReference type="Proteomes" id="UP000005641"/>
    </source>
</evidence>
<protein>
    <submittedName>
        <fullName evidence="2">Uncharacterized protein</fullName>
    </submittedName>
</protein>
<dbReference type="OrthoDB" id="439158at2759"/>